<dbReference type="EMBL" id="JANRMS010000176">
    <property type="protein sequence ID" value="KAJ3544855.1"/>
    <property type="molecule type" value="Genomic_DNA"/>
</dbReference>
<keyword evidence="2" id="KW-1185">Reference proteome</keyword>
<reference evidence="1" key="1">
    <citation type="submission" date="2022-08" db="EMBL/GenBank/DDBJ databases">
        <title>Genome Sequence of Fusarium decemcellulare.</title>
        <authorList>
            <person name="Buettner E."/>
        </authorList>
    </citation>
    <scope>NUCLEOTIDE SEQUENCE</scope>
    <source>
        <strain evidence="1">Babe19</strain>
    </source>
</reference>
<protein>
    <submittedName>
        <fullName evidence="1">Uncharacterized protein</fullName>
    </submittedName>
</protein>
<gene>
    <name evidence="1" type="ORF">NM208_g2823</name>
</gene>
<evidence type="ECO:0000313" key="2">
    <source>
        <dbReference type="Proteomes" id="UP001148629"/>
    </source>
</evidence>
<accession>A0ACC1SRL6</accession>
<comment type="caution">
    <text evidence="1">The sequence shown here is derived from an EMBL/GenBank/DDBJ whole genome shotgun (WGS) entry which is preliminary data.</text>
</comment>
<sequence length="1334" mass="150982">MSSTDRQSFQRSLEQFQRELSDEQKKLFDGASLQSLNATIQDMQAKLGRDKKLCNFTRIQGFLDAMEQVEKLVTIFLNVHEVVAFVWGPIKLALMIATAWTDSMKQLLDVYVEIGEALSNLAFFHALIKRKEHLRLILEDYFSDILRFHLCVLDVFSRPNWKTFFKAAWGSLRHRIKPIIQSLKRRQEMLSDDKLQSHAILEEVRGSSSRTEGRFDGLEAELQQIRISLASDHLKGKASQEPHMKAFLEEKLDINKFQPWNQLESRELRSASSGDWIISHPTFQAWDSEHSLQDNVLFLNGSPGAGKTTLARKVVHYLRGKPASATSNHRCLVYFFFKHSCADRTSINAMLRAILSQLIHNDETILRYLYEKCGSMGDGELASTETMQALAQDCLTFQHNAYVILDGLDECAGNEPEAVLTWYLDEVLPLGVSRGCNLKFLVSGQRDGRLDPLLSSQPQIRLDTVDSHRMDIEEYSKFEAGKIRDKFSQTPKVAEELASKVTTASQGMFLYAKVVMGNLLSVDSIGEFEEEVESDNFPDNLDQAYERIVHRVLDQTGSSRQKSVKRMLGWIICAKRPLRWREIQSRFCIDADKGVCNAKYRRVDNCKNICSSLVDVTACDTFPAIVSEQIVTMVHETASKVNIDNEKDDNEKDDNEKDDNVEDEARSGYFSFLDYAAVNCLAHVQDALRNESDSETIARTSVVASVVCFVQSYADKGLQQTIQSIGEDEKWTMIEKDVLCSDNKEALTLAIEDNVAAIRSAVESRQDKLSREKVFLDLSGPTRFKCNRIHCSRFATGFLYKPARDKHCNIHQRPFRCTYADCFAGVVGYPSQGQLEDHCQAIHADDFGSKITFPPLNGIEITDLSTACQAGNLEEAKRFHLAEAQLYKNEPRKLLIPLYLATKSGHANICKYLIEQGTNPFDIAPFKRRLPGLPSQALMPMFAAIRQQNIPIIELYTNSSLDITSTDPESRLAYLIAMTILKEFSDGLELLLKAQVYLTHVPKVEQVMAELAGAYTREYAYNTRECSSSSIATTLIHTWFRGVFPNFYRGKNSTFRANYHDQTREPAECTDWKRSLFQQPRQSLHHSLANLCHPLSVFLLDIADKDDLQVTDEKGQTPLHTLARSGCDVTRCEGTLSIAQRMVQIDGGASANTPDIDGNLPINLTARRKGQTLMFDTLLKYTKNLNHKNSAGWTLIRCTWENADYLRVLVKSGRMDLLSRNDRGQTLLTAHIDKDVDGSEVMKILVEADERLAWTADNTRKRLTPLHYAMANAISKSDRRAGNFLLSLPGVENILRAFSDSTASNNADAQKQVREFARKENLERALEVMDRIGF</sequence>
<name>A0ACC1SRL6_9HYPO</name>
<proteinExistence type="predicted"/>
<dbReference type="Proteomes" id="UP001148629">
    <property type="component" value="Unassembled WGS sequence"/>
</dbReference>
<organism evidence="1 2">
    <name type="scientific">Fusarium decemcellulare</name>
    <dbReference type="NCBI Taxonomy" id="57161"/>
    <lineage>
        <taxon>Eukaryota</taxon>
        <taxon>Fungi</taxon>
        <taxon>Dikarya</taxon>
        <taxon>Ascomycota</taxon>
        <taxon>Pezizomycotina</taxon>
        <taxon>Sordariomycetes</taxon>
        <taxon>Hypocreomycetidae</taxon>
        <taxon>Hypocreales</taxon>
        <taxon>Nectriaceae</taxon>
        <taxon>Fusarium</taxon>
        <taxon>Fusarium decemcellulare species complex</taxon>
    </lineage>
</organism>
<evidence type="ECO:0000313" key="1">
    <source>
        <dbReference type="EMBL" id="KAJ3544855.1"/>
    </source>
</evidence>